<keyword evidence="7 11" id="KW-0648">Protein biosynthesis</keyword>
<dbReference type="InterPro" id="IPR018027">
    <property type="entry name" value="Asn/Gln_amidotransferase"/>
</dbReference>
<dbReference type="NCBIfam" id="NF004014">
    <property type="entry name" value="PRK05477.1-4"/>
    <property type="match status" value="1"/>
</dbReference>
<evidence type="ECO:0000256" key="11">
    <source>
        <dbReference type="HAMAP-Rule" id="MF_00121"/>
    </source>
</evidence>
<evidence type="ECO:0000256" key="2">
    <source>
        <dbReference type="ARBA" id="ARBA00011123"/>
    </source>
</evidence>
<evidence type="ECO:0000256" key="7">
    <source>
        <dbReference type="ARBA" id="ARBA00022917"/>
    </source>
</evidence>
<keyword evidence="13" id="KW-0808">Transferase</keyword>
<protein>
    <recommendedName>
        <fullName evidence="3 11">Aspartyl/glutamyl-tRNA(Asn/Gln) amidotransferase subunit B</fullName>
        <shortName evidence="11">Asp/Glu-ADT subunit B</shortName>
        <ecNumber evidence="11">6.3.5.-</ecNumber>
    </recommendedName>
</protein>
<dbReference type="Proteomes" id="UP000264719">
    <property type="component" value="Unassembled WGS sequence"/>
</dbReference>
<gene>
    <name evidence="11 13" type="primary">gatB</name>
    <name evidence="13" type="ORF">DCS45_07665</name>
</gene>
<dbReference type="GO" id="GO:0050567">
    <property type="term" value="F:glutaminyl-tRNA synthase (glutamine-hydrolyzing) activity"/>
    <property type="evidence" value="ECO:0007669"/>
    <property type="project" value="UniProtKB-UniRule"/>
</dbReference>
<keyword evidence="4 11" id="KW-0436">Ligase</keyword>
<dbReference type="NCBIfam" id="NF004015">
    <property type="entry name" value="PRK05477.1-5"/>
    <property type="match status" value="1"/>
</dbReference>
<evidence type="ECO:0000259" key="12">
    <source>
        <dbReference type="SMART" id="SM00845"/>
    </source>
</evidence>
<dbReference type="SMART" id="SM00845">
    <property type="entry name" value="GatB_Yqey"/>
    <property type="match status" value="1"/>
</dbReference>
<keyword evidence="6 11" id="KW-0067">ATP-binding</keyword>
<dbReference type="Gene3D" id="1.10.10.410">
    <property type="match status" value="1"/>
</dbReference>
<dbReference type="InterPro" id="IPR006075">
    <property type="entry name" value="Asn/Gln-tRNA_Trfase_suB/E_cat"/>
</dbReference>
<dbReference type="GO" id="GO:0006412">
    <property type="term" value="P:translation"/>
    <property type="evidence" value="ECO:0007669"/>
    <property type="project" value="UniProtKB-UniRule"/>
</dbReference>
<sequence length="503" mass="55362">MLDLTYDTPKPKVIAGAKQDWELVIGMEVHAQVASRAKLFSGASTQFGAEPNSNVAFVDAAMPGMLPVINEFCVEQTVRTGLGLKAEINLKSAFDRKNYFYPDLPQGYQISQLYHPIVGEGEILVDLEPGIARLVRIERIHMEQDAGKSIHDMDPNMSFVDLNRTGVCLMEIVSRPDIRGPEEAAAYVGKLRQILRYLGTCDGNMQNGNLRADVNVSICQPGAYEKFRETGDFSHLGTRCEIKNMNSMRFIQAAIEVEARRQIAIVEAGGAVVQETRLYDPDRNETRSMRSKEEAHDYRYFPDPDLLPLEIEQAWVDEIKASLPELPDEKKARFVTAFGLSEYDASVLTADVANAAYFEEAAHGRDGKLVANWVINELFGRLKKDDRDITDCPVTPAQLGGIVDLIASDAISGKIAKDLFEIVYTEGGDPAQIVEERGMKQVTDTGAIETAVDQIIADNPAQVEKAKQNPKLAGWFVGQVMKATGGKANPKAVNEIVAAKLGL</sequence>
<comment type="catalytic activity">
    <reaction evidence="10 11">
        <text>L-glutamyl-tRNA(Gln) + L-glutamine + ATP + H2O = L-glutaminyl-tRNA(Gln) + L-glutamate + ADP + phosphate + H(+)</text>
        <dbReference type="Rhea" id="RHEA:17521"/>
        <dbReference type="Rhea" id="RHEA-COMP:9681"/>
        <dbReference type="Rhea" id="RHEA-COMP:9684"/>
        <dbReference type="ChEBI" id="CHEBI:15377"/>
        <dbReference type="ChEBI" id="CHEBI:15378"/>
        <dbReference type="ChEBI" id="CHEBI:29985"/>
        <dbReference type="ChEBI" id="CHEBI:30616"/>
        <dbReference type="ChEBI" id="CHEBI:43474"/>
        <dbReference type="ChEBI" id="CHEBI:58359"/>
        <dbReference type="ChEBI" id="CHEBI:78520"/>
        <dbReference type="ChEBI" id="CHEBI:78521"/>
        <dbReference type="ChEBI" id="CHEBI:456216"/>
    </reaction>
</comment>
<dbReference type="NCBIfam" id="NF004012">
    <property type="entry name" value="PRK05477.1-2"/>
    <property type="match status" value="1"/>
</dbReference>
<evidence type="ECO:0000313" key="13">
    <source>
        <dbReference type="EMBL" id="HAR51739.1"/>
    </source>
</evidence>
<dbReference type="NCBIfam" id="TIGR00133">
    <property type="entry name" value="gatB"/>
    <property type="match status" value="1"/>
</dbReference>
<dbReference type="SUPFAM" id="SSF89095">
    <property type="entry name" value="GatB/YqeY motif"/>
    <property type="match status" value="1"/>
</dbReference>
<feature type="domain" description="Asn/Gln amidotransferase" evidence="12">
    <location>
        <begin position="356"/>
        <end position="501"/>
    </location>
</feature>
<accession>A0A348WB27</accession>
<dbReference type="HAMAP" id="MF_00121">
    <property type="entry name" value="GatB"/>
    <property type="match status" value="1"/>
</dbReference>
<dbReference type="GO" id="GO:0016740">
    <property type="term" value="F:transferase activity"/>
    <property type="evidence" value="ECO:0007669"/>
    <property type="project" value="UniProtKB-KW"/>
</dbReference>
<evidence type="ECO:0000256" key="8">
    <source>
        <dbReference type="ARBA" id="ARBA00024799"/>
    </source>
</evidence>
<dbReference type="GO" id="GO:0005524">
    <property type="term" value="F:ATP binding"/>
    <property type="evidence" value="ECO:0007669"/>
    <property type="project" value="UniProtKB-KW"/>
</dbReference>
<dbReference type="EMBL" id="DMVW01000079">
    <property type="protein sequence ID" value="HAR51739.1"/>
    <property type="molecule type" value="Genomic_DNA"/>
</dbReference>
<evidence type="ECO:0000256" key="4">
    <source>
        <dbReference type="ARBA" id="ARBA00022598"/>
    </source>
</evidence>
<dbReference type="InterPro" id="IPR014746">
    <property type="entry name" value="Gln_synth/guanido_kin_cat_dom"/>
</dbReference>
<evidence type="ECO:0000256" key="6">
    <source>
        <dbReference type="ARBA" id="ARBA00022840"/>
    </source>
</evidence>
<dbReference type="InterPro" id="IPR004413">
    <property type="entry name" value="GatB"/>
</dbReference>
<proteinExistence type="inferred from homology"/>
<dbReference type="InterPro" id="IPR042114">
    <property type="entry name" value="GatB_C_1"/>
</dbReference>
<comment type="subunit">
    <text evidence="2 11">Heterotrimer of A, B and C subunits.</text>
</comment>
<dbReference type="GO" id="GO:0070681">
    <property type="term" value="P:glutaminyl-tRNAGln biosynthesis via transamidation"/>
    <property type="evidence" value="ECO:0007669"/>
    <property type="project" value="TreeGrafter"/>
</dbReference>
<dbReference type="PANTHER" id="PTHR11659:SF0">
    <property type="entry name" value="GLUTAMYL-TRNA(GLN) AMIDOTRANSFERASE SUBUNIT B, MITOCHONDRIAL"/>
    <property type="match status" value="1"/>
</dbReference>
<comment type="function">
    <text evidence="8 11">Allows the formation of correctly charged Asn-tRNA(Asn) or Gln-tRNA(Gln) through the transamidation of misacylated Asp-tRNA(Asn) or Glu-tRNA(Gln) in organisms which lack either or both of asparaginyl-tRNA or glutaminyl-tRNA synthetases. The reaction takes place in the presence of glutamine and ATP through an activated phospho-Asp-tRNA(Asn) or phospho-Glu-tRNA(Gln).</text>
</comment>
<dbReference type="EC" id="6.3.5.-" evidence="11"/>
<dbReference type="InterPro" id="IPR003789">
    <property type="entry name" value="Asn/Gln_tRNA_amidoTrase-B-like"/>
</dbReference>
<dbReference type="Gene3D" id="1.10.150.380">
    <property type="entry name" value="GatB domain, N-terminal subdomain"/>
    <property type="match status" value="1"/>
</dbReference>
<dbReference type="GO" id="GO:0050566">
    <property type="term" value="F:asparaginyl-tRNA synthase (glutamine-hydrolyzing) activity"/>
    <property type="evidence" value="ECO:0007669"/>
    <property type="project" value="RHEA"/>
</dbReference>
<evidence type="ECO:0000256" key="9">
    <source>
        <dbReference type="ARBA" id="ARBA00047380"/>
    </source>
</evidence>
<name>A0A348WB27_9RHOB</name>
<dbReference type="SUPFAM" id="SSF55931">
    <property type="entry name" value="Glutamine synthetase/guanido kinase"/>
    <property type="match status" value="1"/>
</dbReference>
<evidence type="ECO:0000313" key="14">
    <source>
        <dbReference type="Proteomes" id="UP000264719"/>
    </source>
</evidence>
<evidence type="ECO:0000256" key="1">
    <source>
        <dbReference type="ARBA" id="ARBA00005306"/>
    </source>
</evidence>
<dbReference type="Pfam" id="PF02637">
    <property type="entry name" value="GatB_Yqey"/>
    <property type="match status" value="1"/>
</dbReference>
<comment type="catalytic activity">
    <reaction evidence="9 11">
        <text>L-aspartyl-tRNA(Asn) + L-glutamine + ATP + H2O = L-asparaginyl-tRNA(Asn) + L-glutamate + ADP + phosphate + 2 H(+)</text>
        <dbReference type="Rhea" id="RHEA:14513"/>
        <dbReference type="Rhea" id="RHEA-COMP:9674"/>
        <dbReference type="Rhea" id="RHEA-COMP:9677"/>
        <dbReference type="ChEBI" id="CHEBI:15377"/>
        <dbReference type="ChEBI" id="CHEBI:15378"/>
        <dbReference type="ChEBI" id="CHEBI:29985"/>
        <dbReference type="ChEBI" id="CHEBI:30616"/>
        <dbReference type="ChEBI" id="CHEBI:43474"/>
        <dbReference type="ChEBI" id="CHEBI:58359"/>
        <dbReference type="ChEBI" id="CHEBI:78515"/>
        <dbReference type="ChEBI" id="CHEBI:78516"/>
        <dbReference type="ChEBI" id="CHEBI:456216"/>
    </reaction>
</comment>
<dbReference type="Pfam" id="PF02934">
    <property type="entry name" value="GatB_N"/>
    <property type="match status" value="1"/>
</dbReference>
<comment type="similarity">
    <text evidence="1 11">Belongs to the GatB/GatE family. GatB subfamily.</text>
</comment>
<dbReference type="RefSeq" id="WP_339853099.1">
    <property type="nucleotide sequence ID" value="NZ_CAXAXR010000004.1"/>
</dbReference>
<evidence type="ECO:0000256" key="10">
    <source>
        <dbReference type="ARBA" id="ARBA00047913"/>
    </source>
</evidence>
<dbReference type="InterPro" id="IPR017959">
    <property type="entry name" value="Asn/Gln-tRNA_amidoTrfase_suB/E"/>
</dbReference>
<dbReference type="FunFam" id="1.10.150.380:FF:000001">
    <property type="entry name" value="Aspartyl/glutamyl-tRNA(Asn/Gln) amidotransferase subunit B"/>
    <property type="match status" value="1"/>
</dbReference>
<dbReference type="FunFam" id="1.10.10.410:FF:000001">
    <property type="entry name" value="Aspartyl/glutamyl-tRNA(Asn/Gln) amidotransferase subunit B"/>
    <property type="match status" value="1"/>
</dbReference>
<dbReference type="InterPro" id="IPR023168">
    <property type="entry name" value="GatB_Yqey_C_2"/>
</dbReference>
<dbReference type="PANTHER" id="PTHR11659">
    <property type="entry name" value="GLUTAMYL-TRNA GLN AMIDOTRANSFERASE SUBUNIT B MITOCHONDRIAL AND PROKARYOTIC PET112-RELATED"/>
    <property type="match status" value="1"/>
</dbReference>
<evidence type="ECO:0000256" key="3">
    <source>
        <dbReference type="ARBA" id="ARBA00016923"/>
    </source>
</evidence>
<comment type="caution">
    <text evidence="13">The sequence shown here is derived from an EMBL/GenBank/DDBJ whole genome shotgun (WGS) entry which is preliminary data.</text>
</comment>
<evidence type="ECO:0000256" key="5">
    <source>
        <dbReference type="ARBA" id="ARBA00022741"/>
    </source>
</evidence>
<reference evidence="13 14" key="1">
    <citation type="journal article" date="2018" name="Nat. Biotechnol.">
        <title>A standardized bacterial taxonomy based on genome phylogeny substantially revises the tree of life.</title>
        <authorList>
            <person name="Parks D.H."/>
            <person name="Chuvochina M."/>
            <person name="Waite D.W."/>
            <person name="Rinke C."/>
            <person name="Skarshewski A."/>
            <person name="Chaumeil P.A."/>
            <person name="Hugenholtz P."/>
        </authorList>
    </citation>
    <scope>NUCLEOTIDE SEQUENCE [LARGE SCALE GENOMIC DNA]</scope>
    <source>
        <strain evidence="13">UBA9169</strain>
    </source>
</reference>
<keyword evidence="5 11" id="KW-0547">Nucleotide-binding</keyword>
<organism evidence="13 14">
    <name type="scientific">Roseovarius nubinhibens</name>
    <dbReference type="NCBI Taxonomy" id="314263"/>
    <lineage>
        <taxon>Bacteria</taxon>
        <taxon>Pseudomonadati</taxon>
        <taxon>Pseudomonadota</taxon>
        <taxon>Alphaproteobacteria</taxon>
        <taxon>Rhodobacterales</taxon>
        <taxon>Roseobacteraceae</taxon>
        <taxon>Roseovarius</taxon>
    </lineage>
</organism>
<dbReference type="AlphaFoldDB" id="A0A348WB27"/>